<evidence type="ECO:0000313" key="1">
    <source>
        <dbReference type="EMBL" id="CAG4942697.1"/>
    </source>
</evidence>
<dbReference type="AlphaFoldDB" id="A0A8S3W6F8"/>
<proteinExistence type="predicted"/>
<organism evidence="1 2">
    <name type="scientific">Parnassius apollo</name>
    <name type="common">Apollo butterfly</name>
    <name type="synonym">Papilio apollo</name>
    <dbReference type="NCBI Taxonomy" id="110799"/>
    <lineage>
        <taxon>Eukaryota</taxon>
        <taxon>Metazoa</taxon>
        <taxon>Ecdysozoa</taxon>
        <taxon>Arthropoda</taxon>
        <taxon>Hexapoda</taxon>
        <taxon>Insecta</taxon>
        <taxon>Pterygota</taxon>
        <taxon>Neoptera</taxon>
        <taxon>Endopterygota</taxon>
        <taxon>Lepidoptera</taxon>
        <taxon>Glossata</taxon>
        <taxon>Ditrysia</taxon>
        <taxon>Papilionoidea</taxon>
        <taxon>Papilionidae</taxon>
        <taxon>Parnassiinae</taxon>
        <taxon>Parnassini</taxon>
        <taxon>Parnassius</taxon>
        <taxon>Parnassius</taxon>
    </lineage>
</organism>
<dbReference type="EMBL" id="CAJQZP010000171">
    <property type="protein sequence ID" value="CAG4942697.1"/>
    <property type="molecule type" value="Genomic_DNA"/>
</dbReference>
<keyword evidence="2" id="KW-1185">Reference proteome</keyword>
<sequence length="99" mass="11276">METYVRELRKHGVTRTWRARRAGWRRCAGRAGQLPADLVALRPRCNVPNSSSTSNYEAVGLHDTPTTRYTLNEPSMEFATILAITMLLKRSQKIFLTLV</sequence>
<reference evidence="1" key="1">
    <citation type="submission" date="2021-04" db="EMBL/GenBank/DDBJ databases">
        <authorList>
            <person name="Tunstrom K."/>
        </authorList>
    </citation>
    <scope>NUCLEOTIDE SEQUENCE</scope>
</reference>
<comment type="caution">
    <text evidence="1">The sequence shown here is derived from an EMBL/GenBank/DDBJ whole genome shotgun (WGS) entry which is preliminary data.</text>
</comment>
<accession>A0A8S3W6F8</accession>
<gene>
    <name evidence="1" type="ORF">PAPOLLO_LOCUS2498</name>
</gene>
<dbReference type="Proteomes" id="UP000691718">
    <property type="component" value="Unassembled WGS sequence"/>
</dbReference>
<name>A0A8S3W6F8_PARAO</name>
<protein>
    <submittedName>
        <fullName evidence="1">(apollo) hypothetical protein</fullName>
    </submittedName>
</protein>
<evidence type="ECO:0000313" key="2">
    <source>
        <dbReference type="Proteomes" id="UP000691718"/>
    </source>
</evidence>